<dbReference type="KEGG" id="azm:DM194_16670"/>
<keyword evidence="4 7" id="KW-0812">Transmembrane</keyword>
<keyword evidence="6 7" id="KW-0472">Membrane</keyword>
<dbReference type="FunFam" id="1.10.3720.10:FF:000001">
    <property type="entry name" value="Glycine betaine ABC transporter, permease"/>
    <property type="match status" value="1"/>
</dbReference>
<comment type="subcellular location">
    <subcellularLocation>
        <location evidence="1 7">Cell membrane</location>
        <topology evidence="1 7">Multi-pass membrane protein</topology>
    </subcellularLocation>
</comment>
<feature type="transmembrane region" description="Helical" evidence="7">
    <location>
        <begin position="81"/>
        <end position="98"/>
    </location>
</feature>
<dbReference type="InterPro" id="IPR035906">
    <property type="entry name" value="MetI-like_sf"/>
</dbReference>
<name>A0A2U9SFY9_9PROT</name>
<proteinExistence type="inferred from homology"/>
<comment type="similarity">
    <text evidence="7">Belongs to the binding-protein-dependent transport system permease family.</text>
</comment>
<dbReference type="GO" id="GO:0015871">
    <property type="term" value="P:choline transport"/>
    <property type="evidence" value="ECO:0007669"/>
    <property type="project" value="TreeGrafter"/>
</dbReference>
<keyword evidence="9" id="KW-0614">Plasmid</keyword>
<dbReference type="AlphaFoldDB" id="A0A2U9SFY9"/>
<feature type="transmembrane region" description="Helical" evidence="7">
    <location>
        <begin position="148"/>
        <end position="175"/>
    </location>
</feature>
<gene>
    <name evidence="9" type="ORF">DM194_16670</name>
</gene>
<dbReference type="EMBL" id="CP029831">
    <property type="protein sequence ID" value="AWU96449.1"/>
    <property type="molecule type" value="Genomic_DNA"/>
</dbReference>
<keyword evidence="3" id="KW-1003">Cell membrane</keyword>
<dbReference type="InterPro" id="IPR000515">
    <property type="entry name" value="MetI-like"/>
</dbReference>
<evidence type="ECO:0000256" key="6">
    <source>
        <dbReference type="ARBA" id="ARBA00023136"/>
    </source>
</evidence>
<dbReference type="Pfam" id="PF00528">
    <property type="entry name" value="BPD_transp_1"/>
    <property type="match status" value="1"/>
</dbReference>
<accession>A0A2U9SFY9</accession>
<dbReference type="PANTHER" id="PTHR47737:SF1">
    <property type="entry name" value="GLYCINE BETAINE_PROLINE BETAINE TRANSPORT SYSTEM PERMEASE PROTEIN PROW"/>
    <property type="match status" value="1"/>
</dbReference>
<dbReference type="GO" id="GO:0015226">
    <property type="term" value="F:carnitine transmembrane transporter activity"/>
    <property type="evidence" value="ECO:0007669"/>
    <property type="project" value="TreeGrafter"/>
</dbReference>
<keyword evidence="5 7" id="KW-1133">Transmembrane helix</keyword>
<protein>
    <submittedName>
        <fullName evidence="9">Choline ABC transporter permease subunit</fullName>
    </submittedName>
</protein>
<dbReference type="PANTHER" id="PTHR47737">
    <property type="entry name" value="GLYCINE BETAINE/PROLINE BETAINE TRANSPORT SYSTEM PERMEASE PROTEIN PROW"/>
    <property type="match status" value="1"/>
</dbReference>
<dbReference type="GO" id="GO:0031460">
    <property type="term" value="P:glycine betaine transport"/>
    <property type="evidence" value="ECO:0007669"/>
    <property type="project" value="TreeGrafter"/>
</dbReference>
<dbReference type="OrthoDB" id="9815258at2"/>
<evidence type="ECO:0000256" key="5">
    <source>
        <dbReference type="ARBA" id="ARBA00022989"/>
    </source>
</evidence>
<sequence length="307" mass="32239">MAEAPFIDVERLSETIGGGIARGSEWLVTTILDHGQPALDAIAGVVDGLGGALDGLLLGVPPWLLALVLAGIALWRVGRGFALFTLLAFAAIFVMGLWEPTISTLGLVLASTALSLIGGVPLGIWMARSRLADGLGKTLLDLMQTMPAFVYLIPAVMFFGLGRVPGIIATVVFAMPPAVRLTALGIRQVPEELVEAGRAFGCRDHQLLFKVQLPNALPSIMAGVNQTMMMALSMIVVASMIGAGGLGNVVLQGIQRLDIGLGVQSGLSVVLLAVVLDRITQSFGRGLGSGFRRPAAAGTAERRRWRR</sequence>
<dbReference type="GO" id="GO:0043190">
    <property type="term" value="C:ATP-binding cassette (ABC) transporter complex"/>
    <property type="evidence" value="ECO:0007669"/>
    <property type="project" value="TreeGrafter"/>
</dbReference>
<dbReference type="Proteomes" id="UP000249605">
    <property type="component" value="Plasmid unnamed7"/>
</dbReference>
<evidence type="ECO:0000256" key="2">
    <source>
        <dbReference type="ARBA" id="ARBA00022448"/>
    </source>
</evidence>
<dbReference type="SUPFAM" id="SSF161098">
    <property type="entry name" value="MetI-like"/>
    <property type="match status" value="1"/>
</dbReference>
<dbReference type="PROSITE" id="PS50928">
    <property type="entry name" value="ABC_TM1"/>
    <property type="match status" value="1"/>
</dbReference>
<geneLocation type="plasmid" evidence="9 10">
    <name>unnamed7</name>
</geneLocation>
<keyword evidence="2 7" id="KW-0813">Transport</keyword>
<evidence type="ECO:0000313" key="10">
    <source>
        <dbReference type="Proteomes" id="UP000249605"/>
    </source>
</evidence>
<evidence type="ECO:0000256" key="3">
    <source>
        <dbReference type="ARBA" id="ARBA00022475"/>
    </source>
</evidence>
<feature type="domain" description="ABC transmembrane type-1" evidence="8">
    <location>
        <begin position="101"/>
        <end position="280"/>
    </location>
</feature>
<organism evidence="9 10">
    <name type="scientific">Azospirillum ramasamyi</name>
    <dbReference type="NCBI Taxonomy" id="682998"/>
    <lineage>
        <taxon>Bacteria</taxon>
        <taxon>Pseudomonadati</taxon>
        <taxon>Pseudomonadota</taxon>
        <taxon>Alphaproteobacteria</taxon>
        <taxon>Rhodospirillales</taxon>
        <taxon>Azospirillaceae</taxon>
        <taxon>Azospirillum</taxon>
    </lineage>
</organism>
<dbReference type="GO" id="GO:0005275">
    <property type="term" value="F:amine transmembrane transporter activity"/>
    <property type="evidence" value="ECO:0007669"/>
    <property type="project" value="TreeGrafter"/>
</dbReference>
<evidence type="ECO:0000259" key="8">
    <source>
        <dbReference type="PROSITE" id="PS50928"/>
    </source>
</evidence>
<evidence type="ECO:0000313" key="9">
    <source>
        <dbReference type="EMBL" id="AWU96449.1"/>
    </source>
</evidence>
<evidence type="ECO:0000256" key="4">
    <source>
        <dbReference type="ARBA" id="ARBA00022692"/>
    </source>
</evidence>
<feature type="transmembrane region" description="Helical" evidence="7">
    <location>
        <begin position="55"/>
        <end position="74"/>
    </location>
</feature>
<dbReference type="CDD" id="cd06261">
    <property type="entry name" value="TM_PBP2"/>
    <property type="match status" value="1"/>
</dbReference>
<keyword evidence="10" id="KW-1185">Reference proteome</keyword>
<dbReference type="RefSeq" id="WP_111069189.1">
    <property type="nucleotide sequence ID" value="NZ_CP029831.1"/>
</dbReference>
<evidence type="ECO:0000256" key="1">
    <source>
        <dbReference type="ARBA" id="ARBA00004651"/>
    </source>
</evidence>
<dbReference type="Gene3D" id="1.10.3720.10">
    <property type="entry name" value="MetI-like"/>
    <property type="match status" value="1"/>
</dbReference>
<feature type="transmembrane region" description="Helical" evidence="7">
    <location>
        <begin position="228"/>
        <end position="251"/>
    </location>
</feature>
<feature type="transmembrane region" description="Helical" evidence="7">
    <location>
        <begin position="104"/>
        <end position="127"/>
    </location>
</feature>
<evidence type="ECO:0000256" key="7">
    <source>
        <dbReference type="RuleBase" id="RU363032"/>
    </source>
</evidence>
<reference evidence="9 10" key="1">
    <citation type="submission" date="2018-06" db="EMBL/GenBank/DDBJ databases">
        <title>Complete genome sequencing of Azospirillum sp. M2T2B2.</title>
        <authorList>
            <person name="Heo J."/>
            <person name="Kim S.-J."/>
            <person name="Kwon S.-W."/>
            <person name="Anandham R."/>
        </authorList>
    </citation>
    <scope>NUCLEOTIDE SEQUENCE [LARGE SCALE GENOMIC DNA]</scope>
    <source>
        <strain evidence="9 10">M2T2B2</strain>
        <plasmid evidence="9 10">unnamed7</plasmid>
    </source>
</reference>